<feature type="compositionally biased region" description="Basic and acidic residues" evidence="1">
    <location>
        <begin position="445"/>
        <end position="529"/>
    </location>
</feature>
<dbReference type="GeneID" id="39589528"/>
<reference evidence="3 4" key="1">
    <citation type="submission" date="2018-11" db="EMBL/GenBank/DDBJ databases">
        <title>Genome sequence of Apiotrichum porosum DSM 27194.</title>
        <authorList>
            <person name="Aliyu H."/>
            <person name="Gorte O."/>
            <person name="Ochsenreither K."/>
        </authorList>
    </citation>
    <scope>NUCLEOTIDE SEQUENCE [LARGE SCALE GENOMIC DNA]</scope>
    <source>
        <strain evidence="3 4">DSM 27194</strain>
    </source>
</reference>
<gene>
    <name evidence="3" type="ORF">EHS24_004985</name>
</gene>
<dbReference type="InterPro" id="IPR001202">
    <property type="entry name" value="WW_dom"/>
</dbReference>
<evidence type="ECO:0000256" key="1">
    <source>
        <dbReference type="SAM" id="MobiDB-lite"/>
    </source>
</evidence>
<feature type="compositionally biased region" description="Polar residues" evidence="1">
    <location>
        <begin position="90"/>
        <end position="115"/>
    </location>
</feature>
<dbReference type="STRING" id="105984.A0A427Y6M7"/>
<protein>
    <recommendedName>
        <fullName evidence="2">WW domain-containing protein</fullName>
    </recommendedName>
</protein>
<dbReference type="Pfam" id="PF00397">
    <property type="entry name" value="WW"/>
    <property type="match status" value="1"/>
</dbReference>
<dbReference type="InterPro" id="IPR036020">
    <property type="entry name" value="WW_dom_sf"/>
</dbReference>
<dbReference type="PROSITE" id="PS50020">
    <property type="entry name" value="WW_DOMAIN_2"/>
    <property type="match status" value="1"/>
</dbReference>
<feature type="compositionally biased region" description="Basic and acidic residues" evidence="1">
    <location>
        <begin position="536"/>
        <end position="548"/>
    </location>
</feature>
<evidence type="ECO:0000313" key="3">
    <source>
        <dbReference type="EMBL" id="RSH86714.1"/>
    </source>
</evidence>
<feature type="compositionally biased region" description="Basic and acidic residues" evidence="1">
    <location>
        <begin position="156"/>
        <end position="192"/>
    </location>
</feature>
<feature type="compositionally biased region" description="Basic and acidic residues" evidence="1">
    <location>
        <begin position="256"/>
        <end position="301"/>
    </location>
</feature>
<feature type="compositionally biased region" description="Low complexity" evidence="1">
    <location>
        <begin position="600"/>
        <end position="610"/>
    </location>
</feature>
<feature type="compositionally biased region" description="Basic and acidic residues" evidence="1">
    <location>
        <begin position="772"/>
        <end position="808"/>
    </location>
</feature>
<organism evidence="3 4">
    <name type="scientific">Apiotrichum porosum</name>
    <dbReference type="NCBI Taxonomy" id="105984"/>
    <lineage>
        <taxon>Eukaryota</taxon>
        <taxon>Fungi</taxon>
        <taxon>Dikarya</taxon>
        <taxon>Basidiomycota</taxon>
        <taxon>Agaricomycotina</taxon>
        <taxon>Tremellomycetes</taxon>
        <taxon>Trichosporonales</taxon>
        <taxon>Trichosporonaceae</taxon>
        <taxon>Apiotrichum</taxon>
    </lineage>
</organism>
<dbReference type="EMBL" id="RSCE01000002">
    <property type="protein sequence ID" value="RSH86714.1"/>
    <property type="molecule type" value="Genomic_DNA"/>
</dbReference>
<feature type="compositionally biased region" description="Basic and acidic residues" evidence="1">
    <location>
        <begin position="611"/>
        <end position="661"/>
    </location>
</feature>
<sequence length="879" mass="98991">MAEEEVDWGYDDDDCISLGGEEELTVADIQVDVVAPKPTASASATATPAPEEKPKTEDSDAIPQPELFNPSQVDREYGKEAALVPKESSAARSPSISPDNATTETVRTSAPASKTTSDDDRLPPGWKKVLSNSTGNFFYHHTASGTTSWDVPVAEPETKRSNEPKEERETDRDRSAPTTGPREDRNGRDRRPPTGPAASRGVKETERVGDRPAGRALVERLTPSERSHDRQNRDGATDTEAKPPAAAAERPGPPVHPDRAAVYPRDRGQPDRMGRAMPDRMQERGGDRNRRYDRVSDRPNVDRQPIAHPDGQRERLMYPDRRGPPGRDENRPLPLAIDRPPRLLSPPRARSPPRAPTGPQAGREPQSLRDRLDTRPQTGRWQDDGPRDVRQQDVASQPNNRPDQRSVAPPVHESRLARPPASDSRPAGDLPPRAYGPGSGSAPGDSRDVGYGRRDDPAPRWPRRDEPRRDEPRRDEPRRDEPRRDDPRRDDPRRDDPRRDGPRRDDRGPPRGPVPRDDRREQPRRDAPRLEPPVAELKKEQEAKRRNDIANVKTDSSAPSTAPQQSAIDEAEAKRNLIRERKRKAEEELKLLAEEEAQIEAAAAKAAQPEQKSEQERKQDEERRAEDRRRDDRRRDDRRGAEERGRDDRRNDRPGNRDRPANNRLSMSTGPGMPIRQPVGPPLDSAGFGRRDPPPHHVREPALAARDRPIDPPARTTAADSKAVAEPRPSGPRPDARPDIRQPEQRPPTNLQPRDRSPQPRYGPNAPGARPAMDHPNERHANERRMERPDDRGPRFDRRPPRGGDLDRNGVPAAYDRYMPAAGPDPRDRDRGGPPKRPLDGPSGYPQDREKRMRSPGRPGEGWGDRRLRERDERDRARR</sequence>
<dbReference type="PROSITE" id="PS01159">
    <property type="entry name" value="WW_DOMAIN_1"/>
    <property type="match status" value="1"/>
</dbReference>
<feature type="compositionally biased region" description="Basic and acidic residues" evidence="1">
    <location>
        <begin position="381"/>
        <end position="391"/>
    </location>
</feature>
<feature type="compositionally biased region" description="Low complexity" evidence="1">
    <location>
        <begin position="37"/>
        <end position="49"/>
    </location>
</feature>
<comment type="caution">
    <text evidence="3">The sequence shown here is derived from an EMBL/GenBank/DDBJ whole genome shotgun (WGS) entry which is preliminary data.</text>
</comment>
<feature type="compositionally biased region" description="Basic and acidic residues" evidence="1">
    <location>
        <begin position="222"/>
        <end position="241"/>
    </location>
</feature>
<feature type="region of interest" description="Disordered" evidence="1">
    <location>
        <begin position="600"/>
        <end position="879"/>
    </location>
</feature>
<dbReference type="AlphaFoldDB" id="A0A427Y6M7"/>
<dbReference type="SMART" id="SM00456">
    <property type="entry name" value="WW"/>
    <property type="match status" value="1"/>
</dbReference>
<dbReference type="Gene3D" id="2.20.70.10">
    <property type="match status" value="1"/>
</dbReference>
<feature type="compositionally biased region" description="Basic and acidic residues" evidence="1">
    <location>
        <begin position="310"/>
        <end position="331"/>
    </location>
</feature>
<name>A0A427Y6M7_9TREE</name>
<feature type="compositionally biased region" description="Basic and acidic residues" evidence="1">
    <location>
        <begin position="863"/>
        <end position="879"/>
    </location>
</feature>
<evidence type="ECO:0000313" key="4">
    <source>
        <dbReference type="Proteomes" id="UP000279236"/>
    </source>
</evidence>
<accession>A0A427Y6M7</accession>
<keyword evidence="4" id="KW-1185">Reference proteome</keyword>
<feature type="compositionally biased region" description="Low complexity" evidence="1">
    <location>
        <begin position="556"/>
        <end position="567"/>
    </location>
</feature>
<feature type="region of interest" description="Disordered" evidence="1">
    <location>
        <begin position="37"/>
        <end position="574"/>
    </location>
</feature>
<proteinExistence type="predicted"/>
<dbReference type="OrthoDB" id="2576595at2759"/>
<dbReference type="SUPFAM" id="SSF51045">
    <property type="entry name" value="WW domain"/>
    <property type="match status" value="1"/>
</dbReference>
<feature type="compositionally biased region" description="Basic and acidic residues" evidence="1">
    <location>
        <begin position="201"/>
        <end position="213"/>
    </location>
</feature>
<feature type="compositionally biased region" description="Basic and acidic residues" evidence="1">
    <location>
        <begin position="825"/>
        <end position="839"/>
    </location>
</feature>
<feature type="domain" description="WW" evidence="2">
    <location>
        <begin position="120"/>
        <end position="154"/>
    </location>
</feature>
<dbReference type="Proteomes" id="UP000279236">
    <property type="component" value="Unassembled WGS sequence"/>
</dbReference>
<feature type="compositionally biased region" description="Basic and acidic residues" evidence="1">
    <location>
        <begin position="734"/>
        <end position="744"/>
    </location>
</feature>
<feature type="compositionally biased region" description="Basic and acidic residues" evidence="1">
    <location>
        <begin position="689"/>
        <end position="710"/>
    </location>
</feature>
<evidence type="ECO:0000259" key="2">
    <source>
        <dbReference type="PROSITE" id="PS50020"/>
    </source>
</evidence>
<dbReference type="RefSeq" id="XP_028479499.1">
    <property type="nucleotide sequence ID" value="XM_028620527.1"/>
</dbReference>